<dbReference type="GO" id="GO:0042597">
    <property type="term" value="C:periplasmic space"/>
    <property type="evidence" value="ECO:0007669"/>
    <property type="project" value="UniProtKB-ARBA"/>
</dbReference>
<dbReference type="InterPro" id="IPR030678">
    <property type="entry name" value="Peptide/Ni-bd"/>
</dbReference>
<sequence>MTQPSVNKYGGHLVLATTSDPKSFNAITAKESSTSLVTGYIFEGLTTTNAFTAKVEPHLAKRWEVSADGLQWTFFLRKDVTWHDGHPFTADDVVFTFNDLIYNKDIPSSARDIYTIDGKIFKVEKINTYVVRFTLPVKFAPFLRGLGQEILPKHKLESIVKEGKFNTVWGIDTLPSEIVGTGAYRLAQYDPGQRLIFKKNPSYWKKASNEDFLPYMDKIIYLIVQNQDVALLKFMEGTLDAYGLRGMDYPLLKPLEKKRNFVVHDLGPDTGSQFIFFNQNPEVNPNTNKPFVEGHKLAWFRNVVFRRAIAHVIDKDKIIEIVKNKLGYPQHSSMGPGAGFFHNPNVAKYDYDLDKAKNILNKAGFKDRDGNGILEDTDGNELEFSLYTNSGASERLDIAAIISHDLEKIGMKVHFRNLEFNTLVGKLTSTFEWEAVILGLTGGIEPHFGKNVWMSSGQLHMWYPRQEKPSTDWEKRIDEIFDQGVQELDENKRKVLYDEHQEIVARQLPLIYTVLGSKLTAVRNKFGNLKPSNLGGIFHNIEEIYIKP</sequence>
<organism evidence="5">
    <name type="scientific">hydrothermal vent metagenome</name>
    <dbReference type="NCBI Taxonomy" id="652676"/>
    <lineage>
        <taxon>unclassified sequences</taxon>
        <taxon>metagenomes</taxon>
        <taxon>ecological metagenomes</taxon>
    </lineage>
</organism>
<dbReference type="SUPFAM" id="SSF53850">
    <property type="entry name" value="Periplasmic binding protein-like II"/>
    <property type="match status" value="1"/>
</dbReference>
<evidence type="ECO:0000256" key="3">
    <source>
        <dbReference type="ARBA" id="ARBA00022729"/>
    </source>
</evidence>
<evidence type="ECO:0000313" key="5">
    <source>
        <dbReference type="EMBL" id="VAX35389.1"/>
    </source>
</evidence>
<protein>
    <submittedName>
        <fullName evidence="5">Oligopeptide ABC transporter, periplasmic oligopeptide-binding protein OppA (TC 3.A.1.5.1)</fullName>
    </submittedName>
</protein>
<keyword evidence="2" id="KW-0813">Transport</keyword>
<dbReference type="Gene3D" id="3.10.105.10">
    <property type="entry name" value="Dipeptide-binding Protein, Domain 3"/>
    <property type="match status" value="1"/>
</dbReference>
<feature type="domain" description="Solute-binding protein family 5" evidence="4">
    <location>
        <begin position="54"/>
        <end position="444"/>
    </location>
</feature>
<reference evidence="5" key="1">
    <citation type="submission" date="2018-06" db="EMBL/GenBank/DDBJ databases">
        <authorList>
            <person name="Zhirakovskaya E."/>
        </authorList>
    </citation>
    <scope>NUCLEOTIDE SEQUENCE</scope>
</reference>
<proteinExistence type="inferred from homology"/>
<dbReference type="EMBL" id="UOGJ01000049">
    <property type="protein sequence ID" value="VAX35389.1"/>
    <property type="molecule type" value="Genomic_DNA"/>
</dbReference>
<dbReference type="AlphaFoldDB" id="A0A3B1CZV7"/>
<dbReference type="Pfam" id="PF00496">
    <property type="entry name" value="SBP_bac_5"/>
    <property type="match status" value="1"/>
</dbReference>
<dbReference type="GO" id="GO:0043190">
    <property type="term" value="C:ATP-binding cassette (ABC) transporter complex"/>
    <property type="evidence" value="ECO:0007669"/>
    <property type="project" value="InterPro"/>
</dbReference>
<dbReference type="PANTHER" id="PTHR30290">
    <property type="entry name" value="PERIPLASMIC BINDING COMPONENT OF ABC TRANSPORTER"/>
    <property type="match status" value="1"/>
</dbReference>
<dbReference type="CDD" id="cd08500">
    <property type="entry name" value="PBP2_NikA_DppA_OppA_like_4"/>
    <property type="match status" value="1"/>
</dbReference>
<evidence type="ECO:0000256" key="2">
    <source>
        <dbReference type="ARBA" id="ARBA00022448"/>
    </source>
</evidence>
<dbReference type="InterPro" id="IPR039424">
    <property type="entry name" value="SBP_5"/>
</dbReference>
<dbReference type="Gene3D" id="3.90.76.10">
    <property type="entry name" value="Dipeptide-binding Protein, Domain 1"/>
    <property type="match status" value="1"/>
</dbReference>
<name>A0A3B1CZV7_9ZZZZ</name>
<dbReference type="PIRSF" id="PIRSF002741">
    <property type="entry name" value="MppA"/>
    <property type="match status" value="1"/>
</dbReference>
<dbReference type="PANTHER" id="PTHR30290:SF9">
    <property type="entry name" value="OLIGOPEPTIDE-BINDING PROTEIN APPA"/>
    <property type="match status" value="1"/>
</dbReference>
<keyword evidence="3" id="KW-0732">Signal</keyword>
<evidence type="ECO:0000259" key="4">
    <source>
        <dbReference type="Pfam" id="PF00496"/>
    </source>
</evidence>
<dbReference type="GO" id="GO:1904680">
    <property type="term" value="F:peptide transmembrane transporter activity"/>
    <property type="evidence" value="ECO:0007669"/>
    <property type="project" value="TreeGrafter"/>
</dbReference>
<gene>
    <name evidence="5" type="ORF">MNBD_UNCLBAC01-1410</name>
</gene>
<dbReference type="FunFam" id="3.90.76.10:FF:000004">
    <property type="entry name" value="Peptide ABC transporter substrate-binding protein"/>
    <property type="match status" value="1"/>
</dbReference>
<comment type="similarity">
    <text evidence="1">Belongs to the bacterial solute-binding protein 5 family.</text>
</comment>
<dbReference type="InterPro" id="IPR000914">
    <property type="entry name" value="SBP_5_dom"/>
</dbReference>
<dbReference type="GO" id="GO:0015833">
    <property type="term" value="P:peptide transport"/>
    <property type="evidence" value="ECO:0007669"/>
    <property type="project" value="TreeGrafter"/>
</dbReference>
<accession>A0A3B1CZV7</accession>
<dbReference type="Gene3D" id="3.40.190.10">
    <property type="entry name" value="Periplasmic binding protein-like II"/>
    <property type="match status" value="1"/>
</dbReference>
<evidence type="ECO:0000256" key="1">
    <source>
        <dbReference type="ARBA" id="ARBA00005695"/>
    </source>
</evidence>